<sequence>MGTQYKEIFEEFIILARSGHDNKCVDYINKHNIYLHKHINKYWSPLLLAIHYRLEQTILTLIRKGVDINESGIDGLTPLILACIMHMEFAVVELIKYGAKLETYAAGTSNTALGYAITRNNKIAKLLIDAGAQYTDINMHDDTIVAYIRDRYKMTMKNIINTDKSTDNALSSSFKTTYVPGIVDIVGEYII</sequence>
<evidence type="ECO:0000256" key="1">
    <source>
        <dbReference type="ARBA" id="ARBA00022737"/>
    </source>
</evidence>
<dbReference type="PANTHER" id="PTHR24171">
    <property type="entry name" value="ANKYRIN REPEAT DOMAIN-CONTAINING PROTEIN 39-RELATED"/>
    <property type="match status" value="1"/>
</dbReference>
<keyword evidence="2" id="KW-0040">ANK repeat</keyword>
<protein>
    <submittedName>
        <fullName evidence="3">Uncharacterized protein</fullName>
    </submittedName>
</protein>
<dbReference type="SUPFAM" id="SSF48403">
    <property type="entry name" value="Ankyrin repeat"/>
    <property type="match status" value="1"/>
</dbReference>
<reference evidence="3" key="1">
    <citation type="submission" date="2018-10" db="EMBL/GenBank/DDBJ databases">
        <title>Hidden diversity of soil giant viruses.</title>
        <authorList>
            <person name="Schulz F."/>
            <person name="Alteio L."/>
            <person name="Goudeau D."/>
            <person name="Ryan E.M."/>
            <person name="Malmstrom R.R."/>
            <person name="Blanchard J."/>
            <person name="Woyke T."/>
        </authorList>
    </citation>
    <scope>NUCLEOTIDE SEQUENCE</scope>
    <source>
        <strain evidence="3">FNV1</strain>
    </source>
</reference>
<proteinExistence type="predicted"/>
<name>A0A3G4ZVY4_9VIRU</name>
<keyword evidence="1" id="KW-0677">Repeat</keyword>
<organism evidence="3">
    <name type="scientific">Faunusvirus sp</name>
    <dbReference type="NCBI Taxonomy" id="2487766"/>
    <lineage>
        <taxon>Viruses</taxon>
        <taxon>Varidnaviria</taxon>
        <taxon>Bamfordvirae</taxon>
        <taxon>Nucleocytoviricota</taxon>
        <taxon>Megaviricetes</taxon>
        <taxon>Imitervirales</taxon>
        <taxon>Mimiviridae</taxon>
    </lineage>
</organism>
<dbReference type="GO" id="GO:0085020">
    <property type="term" value="P:protein K6-linked ubiquitination"/>
    <property type="evidence" value="ECO:0007669"/>
    <property type="project" value="TreeGrafter"/>
</dbReference>
<dbReference type="InterPro" id="IPR002110">
    <property type="entry name" value="Ankyrin_rpt"/>
</dbReference>
<evidence type="ECO:0000313" key="3">
    <source>
        <dbReference type="EMBL" id="AYV79057.1"/>
    </source>
</evidence>
<dbReference type="GO" id="GO:0004842">
    <property type="term" value="F:ubiquitin-protein transferase activity"/>
    <property type="evidence" value="ECO:0007669"/>
    <property type="project" value="TreeGrafter"/>
</dbReference>
<dbReference type="InterPro" id="IPR036770">
    <property type="entry name" value="Ankyrin_rpt-contain_sf"/>
</dbReference>
<evidence type="ECO:0000256" key="2">
    <source>
        <dbReference type="ARBA" id="ARBA00023043"/>
    </source>
</evidence>
<dbReference type="Gene3D" id="1.25.40.20">
    <property type="entry name" value="Ankyrin repeat-containing domain"/>
    <property type="match status" value="1"/>
</dbReference>
<dbReference type="Pfam" id="PF12796">
    <property type="entry name" value="Ank_2"/>
    <property type="match status" value="1"/>
</dbReference>
<accession>A0A3G4ZVY4</accession>
<dbReference type="SMART" id="SM00248">
    <property type="entry name" value="ANK"/>
    <property type="match status" value="3"/>
</dbReference>
<dbReference type="PANTHER" id="PTHR24171:SF8">
    <property type="entry name" value="BRCA1-ASSOCIATED RING DOMAIN PROTEIN 1"/>
    <property type="match status" value="1"/>
</dbReference>
<dbReference type="EMBL" id="MK072133">
    <property type="protein sequence ID" value="AYV79057.1"/>
    <property type="molecule type" value="Genomic_DNA"/>
</dbReference>
<gene>
    <name evidence="3" type="ORF">Faunusvirus2_4</name>
</gene>